<dbReference type="AlphaFoldDB" id="A0A5J5IFV0"/>
<feature type="domain" description="RagB/SusD" evidence="6">
    <location>
        <begin position="285"/>
        <end position="556"/>
    </location>
</feature>
<dbReference type="InterPro" id="IPR033985">
    <property type="entry name" value="SusD-like_N"/>
</dbReference>
<gene>
    <name evidence="8" type="ORF">FW778_14010</name>
</gene>
<evidence type="ECO:0000256" key="1">
    <source>
        <dbReference type="ARBA" id="ARBA00004442"/>
    </source>
</evidence>
<evidence type="ECO:0000313" key="9">
    <source>
        <dbReference type="Proteomes" id="UP000326903"/>
    </source>
</evidence>
<keyword evidence="3" id="KW-0732">Signal</keyword>
<dbReference type="EMBL" id="VYQF01000003">
    <property type="protein sequence ID" value="KAA9038659.1"/>
    <property type="molecule type" value="Genomic_DNA"/>
</dbReference>
<dbReference type="Proteomes" id="UP000326903">
    <property type="component" value="Unassembled WGS sequence"/>
</dbReference>
<keyword evidence="4" id="KW-0472">Membrane</keyword>
<comment type="caution">
    <text evidence="8">The sequence shown here is derived from an EMBL/GenBank/DDBJ whole genome shotgun (WGS) entry which is preliminary data.</text>
</comment>
<dbReference type="RefSeq" id="WP_150415380.1">
    <property type="nucleotide sequence ID" value="NZ_VYQF01000003.1"/>
</dbReference>
<feature type="domain" description="SusD-like N-terminal" evidence="7">
    <location>
        <begin position="120"/>
        <end position="234"/>
    </location>
</feature>
<comment type="subcellular location">
    <subcellularLocation>
        <location evidence="1">Cell outer membrane</location>
    </subcellularLocation>
</comment>
<comment type="similarity">
    <text evidence="2">Belongs to the SusD family.</text>
</comment>
<evidence type="ECO:0000256" key="4">
    <source>
        <dbReference type="ARBA" id="ARBA00023136"/>
    </source>
</evidence>
<protein>
    <submittedName>
        <fullName evidence="8">RagB/SusD family nutrient uptake outer membrane protein</fullName>
    </submittedName>
</protein>
<evidence type="ECO:0000256" key="2">
    <source>
        <dbReference type="ARBA" id="ARBA00006275"/>
    </source>
</evidence>
<dbReference type="Gene3D" id="1.25.40.390">
    <property type="match status" value="1"/>
</dbReference>
<dbReference type="Pfam" id="PF14322">
    <property type="entry name" value="SusD-like_3"/>
    <property type="match status" value="1"/>
</dbReference>
<dbReference type="SUPFAM" id="SSF48452">
    <property type="entry name" value="TPR-like"/>
    <property type="match status" value="1"/>
</dbReference>
<evidence type="ECO:0000313" key="8">
    <source>
        <dbReference type="EMBL" id="KAA9038659.1"/>
    </source>
</evidence>
<reference evidence="8 9" key="1">
    <citation type="submission" date="2019-09" db="EMBL/GenBank/DDBJ databases">
        <title>Draft genome sequence of Ginsengibacter sp. BR5-29.</title>
        <authorList>
            <person name="Im W.-T."/>
        </authorList>
    </citation>
    <scope>NUCLEOTIDE SEQUENCE [LARGE SCALE GENOMIC DNA]</scope>
    <source>
        <strain evidence="8 9">BR5-29</strain>
    </source>
</reference>
<accession>A0A5J5IFV0</accession>
<organism evidence="8 9">
    <name type="scientific">Ginsengibacter hankyongi</name>
    <dbReference type="NCBI Taxonomy" id="2607284"/>
    <lineage>
        <taxon>Bacteria</taxon>
        <taxon>Pseudomonadati</taxon>
        <taxon>Bacteroidota</taxon>
        <taxon>Chitinophagia</taxon>
        <taxon>Chitinophagales</taxon>
        <taxon>Chitinophagaceae</taxon>
        <taxon>Ginsengibacter</taxon>
    </lineage>
</organism>
<evidence type="ECO:0000256" key="5">
    <source>
        <dbReference type="ARBA" id="ARBA00023237"/>
    </source>
</evidence>
<dbReference type="CDD" id="cd08977">
    <property type="entry name" value="SusD"/>
    <property type="match status" value="1"/>
</dbReference>
<keyword evidence="9" id="KW-1185">Reference proteome</keyword>
<dbReference type="Pfam" id="PF07980">
    <property type="entry name" value="SusD_RagB"/>
    <property type="match status" value="1"/>
</dbReference>
<dbReference type="InterPro" id="IPR011990">
    <property type="entry name" value="TPR-like_helical_dom_sf"/>
</dbReference>
<proteinExistence type="inferred from homology"/>
<evidence type="ECO:0000256" key="3">
    <source>
        <dbReference type="ARBA" id="ARBA00022729"/>
    </source>
</evidence>
<name>A0A5J5IFV0_9BACT</name>
<sequence>MKNKSSFLYKAIKIDFKNVLLLILSVQLFSCKKNVLETKPLNALSADVVWTDASLMDAYISNTYRILPHGFQFNSRRLFCISDESKARGATAYSVINSGNITPSGLGPLDYWIGTSADPGYYKCITQCNIFLSNAKDAQIDTATKNRMIGEVKTLRAFSYFRLTSFFGGVPLITQPFTLNDSFDLPRNTYEECMDFVTKELDEAINLLPLAYTAKDQGRITKGAAMAIKSRVLLYAASPLNNPQNDLSKWQKAADAAKAVIDLNKYQLYPDYKKMFLSSNAFNSEMIWARPFNHIADPEGVGIELRFYSNGFNGYGQIEPLQNLVDQYETVNGKLPADDPAYNPQDPYVNRDPRFYATILYDGAPFKGRQIETFLPGGKDSKDGALSPWNTSETGYYARKYIDESITNPSYTNASDPQWPFVRYAEMLLNYAEAEFHLGNEDICREYINLVRNRPGVNMPPVTESGDALLKRLENEDFIEFAFEGHRYFDVRRWEIAPIVLNVPAKGMLITKDANGNKNYKIFTVEQRHFNSKNYLVPIPQSEIDKDTKLIQNPGY</sequence>
<evidence type="ECO:0000259" key="6">
    <source>
        <dbReference type="Pfam" id="PF07980"/>
    </source>
</evidence>
<keyword evidence="5" id="KW-0998">Cell outer membrane</keyword>
<dbReference type="InterPro" id="IPR012944">
    <property type="entry name" value="SusD_RagB_dom"/>
</dbReference>
<dbReference type="GO" id="GO:0009279">
    <property type="term" value="C:cell outer membrane"/>
    <property type="evidence" value="ECO:0007669"/>
    <property type="project" value="UniProtKB-SubCell"/>
</dbReference>
<evidence type="ECO:0000259" key="7">
    <source>
        <dbReference type="Pfam" id="PF14322"/>
    </source>
</evidence>